<dbReference type="AlphaFoldDB" id="A0A2A9HCD7"/>
<dbReference type="EMBL" id="PDJQ01000001">
    <property type="protein sequence ID" value="PFG73408.1"/>
    <property type="molecule type" value="Genomic_DNA"/>
</dbReference>
<evidence type="ECO:0008006" key="3">
    <source>
        <dbReference type="Google" id="ProtNLM"/>
    </source>
</evidence>
<dbReference type="Proteomes" id="UP000223071">
    <property type="component" value="Unassembled WGS sequence"/>
</dbReference>
<proteinExistence type="predicted"/>
<protein>
    <recommendedName>
        <fullName evidence="3">Apea-like HEPN domain-containing protein</fullName>
    </recommendedName>
</protein>
<comment type="caution">
    <text evidence="1">The sequence shown here is derived from an EMBL/GenBank/DDBJ whole genome shotgun (WGS) entry which is preliminary data.</text>
</comment>
<gene>
    <name evidence="1" type="ORF">A9A59_0603</name>
</gene>
<reference evidence="1 2" key="1">
    <citation type="submission" date="2017-09" db="EMBL/GenBank/DDBJ databases">
        <title>Sequencing the genomes of two abundant thermophiles in Great Basin hot springs: Thermocrinis jamiesonii and novel Chloroflexi Thermoflexus hugenholtzii.</title>
        <authorList>
            <person name="Hedlund B."/>
        </authorList>
    </citation>
    <scope>NUCLEOTIDE SEQUENCE [LARGE SCALE GENOMIC DNA]</scope>
    <source>
        <strain evidence="1 2">G233</strain>
    </source>
</reference>
<name>A0A2A9HCD7_TEPT2</name>
<organism evidence="1 2">
    <name type="scientific">Tepidiforma thermophila (strain KCTC 52669 / CGMCC 1.13589 / G233)</name>
    <dbReference type="NCBI Taxonomy" id="2761530"/>
    <lineage>
        <taxon>Bacteria</taxon>
        <taxon>Bacillati</taxon>
        <taxon>Chloroflexota</taxon>
        <taxon>Tepidiformia</taxon>
        <taxon>Tepidiformales</taxon>
        <taxon>Tepidiformaceae</taxon>
        <taxon>Tepidiforma</taxon>
    </lineage>
</organism>
<evidence type="ECO:0000313" key="1">
    <source>
        <dbReference type="EMBL" id="PFG73408.1"/>
    </source>
</evidence>
<evidence type="ECO:0000313" key="2">
    <source>
        <dbReference type="Proteomes" id="UP000223071"/>
    </source>
</evidence>
<sequence length="244" mass="27882">MTGEKGFLIIRGVQPMVNIHIIERPDGNFIPQFSMKLRYSAAPFWIWIASKHRDQSLVAGNEIAAVWDTSDADNRARMLESELSSCSQTIVSLAIAWESFQKVIADSIRSTKDVKASWKKNRKSAAKKITQTMELAFDLKKETGGQLHSHLSALFRLRNMVVHPSAEFADPVWRDDVRSYVSPVFAELFAERVNHFFSDSLHFFWMIANQPKSANRHVDDHRNSLRVRLLEQFPNLPDVFPSPG</sequence>
<dbReference type="RefSeq" id="WP_133117489.1">
    <property type="nucleotide sequence ID" value="NZ_PDJQ01000001.1"/>
</dbReference>
<accession>A0A2A9HCD7</accession>
<keyword evidence="2" id="KW-1185">Reference proteome</keyword>